<sequence length="497" mass="55918">MDIEEFRRRGKEAVDIIADYYQSVDNHPPVASVNPGYLQKLIPREMPQTPDSYDDIIADMQSKISPGITHWQSGNFFAWFPGCSSYPSIIGEMFSSMYSVIGFNWLCSPAATELEVAVMDWLGKLLGLDNRFLSIDEHGRKNRGGGIIQGSASEALLLAMIAARERKIQEICSQDNISYHEAISKQYLFVAYVSDQTHSCAEKAANILGVQIRIIPSDNNFRLTKDALVAQISQDKRSYHYPFFVCGTFGTTNTTSIDDLPGLADVAEVEHMWLHIDAAYAGAALACPEFRELAQGIERAHSFDFNLNKWMLVNLDCSAMWIFDSKFLTKALSAGRNILYRDSLEKENPAVRNMHNWQIPFSRRFRALKIWFTLRVYGVVGIQTHIRNQVNMAQWLKTQLILDGRFEIVAPVVFGLVVFRLNEKAASAFGSIDLANSCLYQLIQQDGRVFIVSTMVNNRLALRAAIGSVFSTMENVKLLFDVITESATDAISSHIYN</sequence>
<dbReference type="OrthoDB" id="639767at2759"/>
<dbReference type="GO" id="GO:0005737">
    <property type="term" value="C:cytoplasm"/>
    <property type="evidence" value="ECO:0007669"/>
    <property type="project" value="TreeGrafter"/>
</dbReference>
<dbReference type="Proteomes" id="UP001139887">
    <property type="component" value="Unassembled WGS sequence"/>
</dbReference>
<keyword evidence="4 6" id="KW-0663">Pyridoxal phosphate</keyword>
<dbReference type="GO" id="GO:0019752">
    <property type="term" value="P:carboxylic acid metabolic process"/>
    <property type="evidence" value="ECO:0007669"/>
    <property type="project" value="InterPro"/>
</dbReference>
<protein>
    <recommendedName>
        <fullName evidence="10">Aromatic-L-amino-acid decarboxylase</fullName>
    </recommendedName>
</protein>
<evidence type="ECO:0000313" key="8">
    <source>
        <dbReference type="EMBL" id="KAJ2848666.1"/>
    </source>
</evidence>
<dbReference type="InterPro" id="IPR010977">
    <property type="entry name" value="Aromatic_deC"/>
</dbReference>
<evidence type="ECO:0008006" key="10">
    <source>
        <dbReference type="Google" id="ProtNLM"/>
    </source>
</evidence>
<evidence type="ECO:0000256" key="4">
    <source>
        <dbReference type="ARBA" id="ARBA00022898"/>
    </source>
</evidence>
<evidence type="ECO:0000256" key="1">
    <source>
        <dbReference type="ARBA" id="ARBA00001933"/>
    </source>
</evidence>
<comment type="similarity">
    <text evidence="2 7">Belongs to the group II decarboxylase family.</text>
</comment>
<dbReference type="Gene3D" id="1.20.1340.10">
    <property type="entry name" value="dopa decarboxylase, N-terminal domain"/>
    <property type="match status" value="1"/>
</dbReference>
<evidence type="ECO:0000256" key="3">
    <source>
        <dbReference type="ARBA" id="ARBA00022793"/>
    </source>
</evidence>
<evidence type="ECO:0000256" key="5">
    <source>
        <dbReference type="ARBA" id="ARBA00023239"/>
    </source>
</evidence>
<proteinExistence type="inferred from homology"/>
<dbReference type="Gene3D" id="3.90.1150.10">
    <property type="entry name" value="Aspartate Aminotransferase, domain 1"/>
    <property type="match status" value="1"/>
</dbReference>
<reference evidence="8" key="1">
    <citation type="submission" date="2022-07" db="EMBL/GenBank/DDBJ databases">
        <title>Phylogenomic reconstructions and comparative analyses of Kickxellomycotina fungi.</title>
        <authorList>
            <person name="Reynolds N.K."/>
            <person name="Stajich J.E."/>
            <person name="Barry K."/>
            <person name="Grigoriev I.V."/>
            <person name="Crous P."/>
            <person name="Smith M.E."/>
        </authorList>
    </citation>
    <scope>NUCLEOTIDE SEQUENCE</scope>
    <source>
        <strain evidence="8">NRRL 1566</strain>
    </source>
</reference>
<comment type="cofactor">
    <cofactor evidence="1 6 7">
        <name>pyridoxal 5'-phosphate</name>
        <dbReference type="ChEBI" id="CHEBI:597326"/>
    </cofactor>
</comment>
<dbReference type="EMBL" id="JANBUW010000144">
    <property type="protein sequence ID" value="KAJ2848666.1"/>
    <property type="molecule type" value="Genomic_DNA"/>
</dbReference>
<feature type="modified residue" description="N6-(pyridoxal phosphate)lysine" evidence="6">
    <location>
        <position position="309"/>
    </location>
</feature>
<dbReference type="GO" id="GO:0016831">
    <property type="term" value="F:carboxy-lyase activity"/>
    <property type="evidence" value="ECO:0007669"/>
    <property type="project" value="UniProtKB-KW"/>
</dbReference>
<keyword evidence="5 7" id="KW-0456">Lyase</keyword>
<dbReference type="InterPro" id="IPR002129">
    <property type="entry name" value="PyrdxlP-dep_de-COase"/>
</dbReference>
<dbReference type="GO" id="GO:0006520">
    <property type="term" value="P:amino acid metabolic process"/>
    <property type="evidence" value="ECO:0007669"/>
    <property type="project" value="InterPro"/>
</dbReference>
<keyword evidence="9" id="KW-1185">Reference proteome</keyword>
<dbReference type="PANTHER" id="PTHR11999:SF70">
    <property type="entry name" value="MIP05841P"/>
    <property type="match status" value="1"/>
</dbReference>
<dbReference type="AlphaFoldDB" id="A0A9W8I8A5"/>
<comment type="caution">
    <text evidence="8">The sequence shown here is derived from an EMBL/GenBank/DDBJ whole genome shotgun (WGS) entry which is preliminary data.</text>
</comment>
<accession>A0A9W8I8A5</accession>
<dbReference type="Pfam" id="PF00282">
    <property type="entry name" value="Pyridoxal_deC"/>
    <property type="match status" value="1"/>
</dbReference>
<dbReference type="Gene3D" id="3.40.640.10">
    <property type="entry name" value="Type I PLP-dependent aspartate aminotransferase-like (Major domain)"/>
    <property type="match status" value="1"/>
</dbReference>
<evidence type="ECO:0000256" key="2">
    <source>
        <dbReference type="ARBA" id="ARBA00009533"/>
    </source>
</evidence>
<organism evidence="8 9">
    <name type="scientific">Coemansia brasiliensis</name>
    <dbReference type="NCBI Taxonomy" id="2650707"/>
    <lineage>
        <taxon>Eukaryota</taxon>
        <taxon>Fungi</taxon>
        <taxon>Fungi incertae sedis</taxon>
        <taxon>Zoopagomycota</taxon>
        <taxon>Kickxellomycotina</taxon>
        <taxon>Kickxellomycetes</taxon>
        <taxon>Kickxellales</taxon>
        <taxon>Kickxellaceae</taxon>
        <taxon>Coemansia</taxon>
    </lineage>
</organism>
<dbReference type="InterPro" id="IPR015421">
    <property type="entry name" value="PyrdxlP-dep_Trfase_major"/>
</dbReference>
<dbReference type="InterPro" id="IPR015422">
    <property type="entry name" value="PyrdxlP-dep_Trfase_small"/>
</dbReference>
<dbReference type="SUPFAM" id="SSF53383">
    <property type="entry name" value="PLP-dependent transferases"/>
    <property type="match status" value="1"/>
</dbReference>
<dbReference type="PRINTS" id="PR00800">
    <property type="entry name" value="YHDCRBOXLASE"/>
</dbReference>
<gene>
    <name evidence="8" type="ORF">IWW36_003161</name>
</gene>
<keyword evidence="3" id="KW-0210">Decarboxylase</keyword>
<evidence type="ECO:0000256" key="7">
    <source>
        <dbReference type="RuleBase" id="RU000382"/>
    </source>
</evidence>
<evidence type="ECO:0000256" key="6">
    <source>
        <dbReference type="PIRSR" id="PIRSR602129-50"/>
    </source>
</evidence>
<name>A0A9W8I8A5_9FUNG</name>
<dbReference type="GO" id="GO:0030170">
    <property type="term" value="F:pyridoxal phosphate binding"/>
    <property type="evidence" value="ECO:0007669"/>
    <property type="project" value="InterPro"/>
</dbReference>
<dbReference type="InterPro" id="IPR015424">
    <property type="entry name" value="PyrdxlP-dep_Trfase"/>
</dbReference>
<evidence type="ECO:0000313" key="9">
    <source>
        <dbReference type="Proteomes" id="UP001139887"/>
    </source>
</evidence>
<dbReference type="PANTHER" id="PTHR11999">
    <property type="entry name" value="GROUP II PYRIDOXAL-5-PHOSPHATE DECARBOXYLASE"/>
    <property type="match status" value="1"/>
</dbReference>